<dbReference type="AlphaFoldDB" id="A0A7J7FVA5"/>
<keyword evidence="2" id="KW-1185">Reference proteome</keyword>
<organism evidence="1 2">
    <name type="scientific">Camellia sinensis</name>
    <name type="common">Tea plant</name>
    <name type="synonym">Thea sinensis</name>
    <dbReference type="NCBI Taxonomy" id="4442"/>
    <lineage>
        <taxon>Eukaryota</taxon>
        <taxon>Viridiplantae</taxon>
        <taxon>Streptophyta</taxon>
        <taxon>Embryophyta</taxon>
        <taxon>Tracheophyta</taxon>
        <taxon>Spermatophyta</taxon>
        <taxon>Magnoliopsida</taxon>
        <taxon>eudicotyledons</taxon>
        <taxon>Gunneridae</taxon>
        <taxon>Pentapetalae</taxon>
        <taxon>asterids</taxon>
        <taxon>Ericales</taxon>
        <taxon>Theaceae</taxon>
        <taxon>Camellia</taxon>
    </lineage>
</organism>
<reference evidence="2" key="1">
    <citation type="journal article" date="2020" name="Nat. Commun.">
        <title>Genome assembly of wild tea tree DASZ reveals pedigree and selection history of tea varieties.</title>
        <authorList>
            <person name="Zhang W."/>
            <person name="Zhang Y."/>
            <person name="Qiu H."/>
            <person name="Guo Y."/>
            <person name="Wan H."/>
            <person name="Zhang X."/>
            <person name="Scossa F."/>
            <person name="Alseekh S."/>
            <person name="Zhang Q."/>
            <person name="Wang P."/>
            <person name="Xu L."/>
            <person name="Schmidt M.H."/>
            <person name="Jia X."/>
            <person name="Li D."/>
            <person name="Zhu A."/>
            <person name="Guo F."/>
            <person name="Chen W."/>
            <person name="Ni D."/>
            <person name="Usadel B."/>
            <person name="Fernie A.R."/>
            <person name="Wen W."/>
        </authorList>
    </citation>
    <scope>NUCLEOTIDE SEQUENCE [LARGE SCALE GENOMIC DNA]</scope>
    <source>
        <strain evidence="2">cv. G240</strain>
    </source>
</reference>
<dbReference type="EMBL" id="JACBKZ010000014">
    <property type="protein sequence ID" value="KAF5932275.1"/>
    <property type="molecule type" value="Genomic_DNA"/>
</dbReference>
<sequence>MDWIHIADAKRGDDTEDFDLFSSVAGMELEIDDVSCTGKKDSNFAGVVPNDQGVLRAFTMG</sequence>
<gene>
    <name evidence="1" type="ORF">HYC85_028446</name>
</gene>
<evidence type="ECO:0000313" key="1">
    <source>
        <dbReference type="EMBL" id="KAF5932275.1"/>
    </source>
</evidence>
<proteinExistence type="predicted"/>
<protein>
    <submittedName>
        <fullName evidence="1">Uncharacterized protein</fullName>
    </submittedName>
</protein>
<comment type="caution">
    <text evidence="1">The sequence shown here is derived from an EMBL/GenBank/DDBJ whole genome shotgun (WGS) entry which is preliminary data.</text>
</comment>
<accession>A0A7J7FVA5</accession>
<reference evidence="1 2" key="2">
    <citation type="submission" date="2020-07" db="EMBL/GenBank/DDBJ databases">
        <title>Genome assembly of wild tea tree DASZ reveals pedigree and selection history of tea varieties.</title>
        <authorList>
            <person name="Zhang W."/>
        </authorList>
    </citation>
    <scope>NUCLEOTIDE SEQUENCE [LARGE SCALE GENOMIC DNA]</scope>
    <source>
        <strain evidence="2">cv. G240</strain>
        <tissue evidence="1">Leaf</tissue>
    </source>
</reference>
<evidence type="ECO:0000313" key="2">
    <source>
        <dbReference type="Proteomes" id="UP000593564"/>
    </source>
</evidence>
<name>A0A7J7FVA5_CAMSI</name>
<dbReference type="Proteomes" id="UP000593564">
    <property type="component" value="Unassembled WGS sequence"/>
</dbReference>